<dbReference type="AlphaFoldDB" id="A0AAD5V4G6"/>
<feature type="transmembrane region" description="Helical" evidence="1">
    <location>
        <begin position="12"/>
        <end position="33"/>
    </location>
</feature>
<accession>A0AAD5V4G6</accession>
<keyword evidence="1" id="KW-0472">Membrane</keyword>
<keyword evidence="1" id="KW-1133">Transmembrane helix</keyword>
<gene>
    <name evidence="2" type="ORF">NLI96_g4684</name>
</gene>
<dbReference type="Proteomes" id="UP001212997">
    <property type="component" value="Unassembled WGS sequence"/>
</dbReference>
<sequence>MPTCKRSINVWLFLATPLILVLILGIATFFLGFSKLVPQEFFRLHLQTKVVEALDLKSNASPSCRLGIASQVFVISLRNRMDRQTSMERLRQVLSLDFSFFDATASNDPVILDIFSYVRAGRTQLGGTDPSERGALYTFVDDSIRFSWPSDIVQLPRFPVSDHRNPLKSTKLVSENAAPSQPLTCAVGNSVLGVPYSPSTPQYLVLTSAKVACWHSHIQVLRSAAQREPSYNAEKNECGGVSLILEDDIDMERDIEARLREVWNLLPADWDIVYLGMASDFCHVIHSHRNASGSCWSNESYYPRLGVLSSNLTGTLNFEDTRYKTTIHPSRSPKCTHAYAVTTTGARKLLRYLQYPPFAYSRALDQALAWLIMEDKIKSFTIVPSLVVQRKISASDIDGGPSGFGSSWKERLIDGVLSS</sequence>
<protein>
    <recommendedName>
        <fullName evidence="4">Glycosyltransferase family 25 protein</fullName>
    </recommendedName>
</protein>
<evidence type="ECO:0000256" key="1">
    <source>
        <dbReference type="SAM" id="Phobius"/>
    </source>
</evidence>
<evidence type="ECO:0000313" key="2">
    <source>
        <dbReference type="EMBL" id="KAJ3485800.1"/>
    </source>
</evidence>
<keyword evidence="3" id="KW-1185">Reference proteome</keyword>
<evidence type="ECO:0000313" key="3">
    <source>
        <dbReference type="Proteomes" id="UP001212997"/>
    </source>
</evidence>
<evidence type="ECO:0008006" key="4">
    <source>
        <dbReference type="Google" id="ProtNLM"/>
    </source>
</evidence>
<name>A0AAD5V4G6_9APHY</name>
<keyword evidence="1" id="KW-0812">Transmembrane</keyword>
<organism evidence="2 3">
    <name type="scientific">Meripilus lineatus</name>
    <dbReference type="NCBI Taxonomy" id="2056292"/>
    <lineage>
        <taxon>Eukaryota</taxon>
        <taxon>Fungi</taxon>
        <taxon>Dikarya</taxon>
        <taxon>Basidiomycota</taxon>
        <taxon>Agaricomycotina</taxon>
        <taxon>Agaricomycetes</taxon>
        <taxon>Polyporales</taxon>
        <taxon>Meripilaceae</taxon>
        <taxon>Meripilus</taxon>
    </lineage>
</organism>
<comment type="caution">
    <text evidence="2">The sequence shown here is derived from an EMBL/GenBank/DDBJ whole genome shotgun (WGS) entry which is preliminary data.</text>
</comment>
<dbReference type="EMBL" id="JANAWD010000141">
    <property type="protein sequence ID" value="KAJ3485800.1"/>
    <property type="molecule type" value="Genomic_DNA"/>
</dbReference>
<reference evidence="2" key="1">
    <citation type="submission" date="2022-07" db="EMBL/GenBank/DDBJ databases">
        <title>Genome Sequence of Physisporinus lineatus.</title>
        <authorList>
            <person name="Buettner E."/>
        </authorList>
    </citation>
    <scope>NUCLEOTIDE SEQUENCE</scope>
    <source>
        <strain evidence="2">VT162</strain>
    </source>
</reference>
<proteinExistence type="predicted"/>